<dbReference type="SUPFAM" id="SSF52540">
    <property type="entry name" value="P-loop containing nucleoside triphosphate hydrolases"/>
    <property type="match status" value="1"/>
</dbReference>
<feature type="domain" description="AAA+ ATPase" evidence="2">
    <location>
        <begin position="910"/>
        <end position="1035"/>
    </location>
</feature>
<evidence type="ECO:0000313" key="4">
    <source>
        <dbReference type="Proteomes" id="UP000034112"/>
    </source>
</evidence>
<evidence type="ECO:0000256" key="1">
    <source>
        <dbReference type="SAM" id="MobiDB-lite"/>
    </source>
</evidence>
<dbReference type="InterPro" id="IPR003959">
    <property type="entry name" value="ATPase_AAA_core"/>
</dbReference>
<evidence type="ECO:0000313" key="3">
    <source>
        <dbReference type="EMBL" id="KKO99635.1"/>
    </source>
</evidence>
<feature type="region of interest" description="Disordered" evidence="1">
    <location>
        <begin position="1288"/>
        <end position="1350"/>
    </location>
</feature>
<feature type="compositionally biased region" description="Low complexity" evidence="1">
    <location>
        <begin position="1322"/>
        <end position="1341"/>
    </location>
</feature>
<feature type="region of interest" description="Disordered" evidence="1">
    <location>
        <begin position="218"/>
        <end position="237"/>
    </location>
</feature>
<dbReference type="EMBL" id="JOKZ01000310">
    <property type="protein sequence ID" value="KKO99635.1"/>
    <property type="molecule type" value="Genomic_DNA"/>
</dbReference>
<feature type="compositionally biased region" description="Basic and acidic residues" evidence="1">
    <location>
        <begin position="466"/>
        <end position="496"/>
    </location>
</feature>
<dbReference type="OrthoDB" id="10042665at2759"/>
<dbReference type="InterPro" id="IPR056599">
    <property type="entry name" value="AAA_lid_fung"/>
</dbReference>
<dbReference type="Pfam" id="PF00004">
    <property type="entry name" value="AAA"/>
    <property type="match status" value="1"/>
</dbReference>
<dbReference type="InterPro" id="IPR027417">
    <property type="entry name" value="P-loop_NTPase"/>
</dbReference>
<comment type="caution">
    <text evidence="3">The sequence shown here is derived from an EMBL/GenBank/DDBJ whole genome shotgun (WGS) entry which is preliminary data.</text>
</comment>
<feature type="compositionally biased region" description="Basic and acidic residues" evidence="1">
    <location>
        <begin position="95"/>
        <end position="104"/>
    </location>
</feature>
<dbReference type="CDD" id="cd19481">
    <property type="entry name" value="RecA-like_protease"/>
    <property type="match status" value="1"/>
</dbReference>
<feature type="compositionally biased region" description="Basic and acidic residues" evidence="1">
    <location>
        <begin position="380"/>
        <end position="395"/>
    </location>
</feature>
<sequence>MSLNGPLSEADESKTVDNTSTMTSTLLASSQDDETHNGNLGFGELGNVVGDAGKPAAQGVARFVDDIETLKKKILELEQQAKAASSTNPEQEDPPSERETEREQYKRMEACLYRHRKEWEVNVGPGGWNLWSFNDYFRNGRSERRWELNNDEFYERPNPFNSSHNCEDIKDAVKADAYEEFDRDIDYGHRRERLRKNFEWDMDRLYLAEEFEKRKKNKVPIDEKPEDAQKTEPDKDTERVFAEPKLTRVNWAAFKAMESMIEEESCAIDILIGDPIVDDDARDYRRWYGFGNRQKRKTELVLDGKTHETNENRQGALPERIRIHSTLLRHILAKILSSNANEVLTNSNYRSIVFVRPFKALFFCKPALLDWHAELSQKLNEEKNKPSVSEIRDTEGDSSLTPAAEDSKVETPSAGEPTAEKPVEQTEDKTDHDVKEEATAKEEQGEKEGAEGKSADEEKTEEEKTEEEKKEEEKKEEGTKEEGKTDEGKMEEKKAEDEEDEDGKLDNFTKSPTALEHISCLIDFIDSDVSSRVLHLGEPECRKVFFSDLWLLFRPGMEVTGSDGKQVYRVIGVTSAKHRVAAPWERWYNNITDDKRKASPFSITCIYIDFDGKNIGPVTKIFDFKRFDGEKDITLLEVYPLRFHPVKPLDLDDDLWLDQSLSQFQKYRRMLIRRGAMFLEVAAVKHMYYAGPTLEVRDDVEGQVVIDFETAFSVEDDIQKQWKPILQPLIGNPPADEDDDTADARCRGRCCEGDVVYDDTHIDDQQKTEYLNSLLPRITALNEQPSIAVFPRSLKELMAAGSENGPYVTDEELVIMSYRVFGFVLRNRKWAKLDLTYMTAIHAPEASAVLAEEKARNINDNKKPKTAFDRLVIEKEHRSMIVSLVAQHFRDKKSSSGQQQQFDIVKGKGKGLILLLHGAPGVGKTSTAEGIAELFKKPLFQITCGDLGTTAAEVEKALETNFALANRWDCILLLDEADVFLAARTKEDFVRNGLVAVFLRVMEYYAGILFLTTNRVGDFDEAFTSRIHISLYYPELDAGKTLEVFDNNLAMIEDRFAKKNRLINIENTKIRGFAATHFLQHKEARWNGRQIRNACQTALALAEYEAQGNSHEAILKPDALVNLNERHFEIVQNAYLEFADYMNKLYGIGAAQRAKEGRLRAVWIDENNNIVDTSGANNRGQDKKKAFLNSTQAQLPQQQMFAQNSSPQPHQYILQQPQYSQNFQHHQDLQQQQQQQQQQLFQQFGLPQQQYQHQNIVSPQPVYPNSNQMQMQMQMSNVPINQQQWNNRVDNTGNATFQSPPGGQDPMQIPRSMAQQQPLPLSPSAGQQQQPIAQQLGQGIQSMYAASSMQ</sequence>
<dbReference type="InterPro" id="IPR054289">
    <property type="entry name" value="DUF7025"/>
</dbReference>
<proteinExistence type="predicted"/>
<feature type="compositionally biased region" description="Low complexity" evidence="1">
    <location>
        <begin position="19"/>
        <end position="30"/>
    </location>
</feature>
<feature type="region of interest" description="Disordered" evidence="1">
    <location>
        <begin position="1"/>
        <end position="39"/>
    </location>
</feature>
<dbReference type="GO" id="GO:0016887">
    <property type="term" value="F:ATP hydrolysis activity"/>
    <property type="evidence" value="ECO:0007669"/>
    <property type="project" value="InterPro"/>
</dbReference>
<dbReference type="Proteomes" id="UP000034112">
    <property type="component" value="Unassembled WGS sequence"/>
</dbReference>
<dbReference type="Pfam" id="PF22942">
    <property type="entry name" value="DUF7025"/>
    <property type="match status" value="1"/>
</dbReference>
<organism evidence="3 4">
    <name type="scientific">Trichoderma harzianum</name>
    <name type="common">Hypocrea lixii</name>
    <dbReference type="NCBI Taxonomy" id="5544"/>
    <lineage>
        <taxon>Eukaryota</taxon>
        <taxon>Fungi</taxon>
        <taxon>Dikarya</taxon>
        <taxon>Ascomycota</taxon>
        <taxon>Pezizomycotina</taxon>
        <taxon>Sordariomycetes</taxon>
        <taxon>Hypocreomycetidae</taxon>
        <taxon>Hypocreales</taxon>
        <taxon>Hypocreaceae</taxon>
        <taxon>Trichoderma</taxon>
    </lineage>
</organism>
<dbReference type="SMART" id="SM00382">
    <property type="entry name" value="AAA"/>
    <property type="match status" value="1"/>
</dbReference>
<dbReference type="PANTHER" id="PTHR46411:SF2">
    <property type="entry name" value="AAA+ ATPASE DOMAIN-CONTAINING PROTEIN"/>
    <property type="match status" value="1"/>
</dbReference>
<accession>A0A0F9X372</accession>
<dbReference type="Gene3D" id="3.40.50.300">
    <property type="entry name" value="P-loop containing nucleotide triphosphate hydrolases"/>
    <property type="match status" value="1"/>
</dbReference>
<dbReference type="OMA" id="RMEACLY"/>
<name>A0A0F9X372_TRIHA</name>
<feature type="region of interest" description="Disordered" evidence="1">
    <location>
        <begin position="380"/>
        <end position="509"/>
    </location>
</feature>
<dbReference type="PANTHER" id="PTHR46411">
    <property type="entry name" value="FAMILY ATPASE, PUTATIVE-RELATED"/>
    <property type="match status" value="1"/>
</dbReference>
<reference evidence="4" key="1">
    <citation type="journal article" date="2015" name="Genome Announc.">
        <title>Draft whole-genome sequence of the biocontrol agent Trichoderma harzianum T6776.</title>
        <authorList>
            <person name="Baroncelli R."/>
            <person name="Piaggeschi G."/>
            <person name="Fiorini L."/>
            <person name="Bertolini E."/>
            <person name="Zapparata A."/>
            <person name="Pe M.E."/>
            <person name="Sarrocco S."/>
            <person name="Vannacci G."/>
        </authorList>
    </citation>
    <scope>NUCLEOTIDE SEQUENCE [LARGE SCALE GENOMIC DNA]</scope>
    <source>
        <strain evidence="4">T6776</strain>
    </source>
</reference>
<dbReference type="InterPro" id="IPR003593">
    <property type="entry name" value="AAA+_ATPase"/>
</dbReference>
<evidence type="ECO:0000259" key="2">
    <source>
        <dbReference type="SMART" id="SM00382"/>
    </source>
</evidence>
<feature type="compositionally biased region" description="Polar residues" evidence="1">
    <location>
        <begin position="1288"/>
        <end position="1301"/>
    </location>
</feature>
<dbReference type="GO" id="GO:0005524">
    <property type="term" value="F:ATP binding"/>
    <property type="evidence" value="ECO:0007669"/>
    <property type="project" value="InterPro"/>
</dbReference>
<gene>
    <name evidence="3" type="ORF">THAR02_08254</name>
</gene>
<feature type="region of interest" description="Disordered" evidence="1">
    <location>
        <begin position="80"/>
        <end position="104"/>
    </location>
</feature>
<feature type="compositionally biased region" description="Basic and acidic residues" evidence="1">
    <location>
        <begin position="418"/>
        <end position="457"/>
    </location>
</feature>
<dbReference type="Pfam" id="PF23232">
    <property type="entry name" value="AAA_lid_13"/>
    <property type="match status" value="1"/>
</dbReference>
<protein>
    <recommendedName>
        <fullName evidence="2">AAA+ ATPase domain-containing protein</fullName>
    </recommendedName>
</protein>